<gene>
    <name evidence="2" type="primary">Acey_s0005.g2543</name>
    <name evidence="2" type="ORF">Y032_0005g2543</name>
</gene>
<evidence type="ECO:0000256" key="1">
    <source>
        <dbReference type="SAM" id="SignalP"/>
    </source>
</evidence>
<feature type="chain" id="PRO_5012587822" evidence="1">
    <location>
        <begin position="16"/>
        <end position="71"/>
    </location>
</feature>
<evidence type="ECO:0000313" key="3">
    <source>
        <dbReference type="Proteomes" id="UP000024635"/>
    </source>
</evidence>
<keyword evidence="1" id="KW-0732">Signal</keyword>
<reference evidence="3" key="1">
    <citation type="journal article" date="2015" name="Nat. Genet.">
        <title>The genome and transcriptome of the zoonotic hookworm Ancylostoma ceylanicum identify infection-specific gene families.</title>
        <authorList>
            <person name="Schwarz E.M."/>
            <person name="Hu Y."/>
            <person name="Antoshechkin I."/>
            <person name="Miller M.M."/>
            <person name="Sternberg P.W."/>
            <person name="Aroian R.V."/>
        </authorList>
    </citation>
    <scope>NUCLEOTIDE SEQUENCE</scope>
    <source>
        <strain evidence="3">HY135</strain>
    </source>
</reference>
<proteinExistence type="predicted"/>
<accession>A0A016VS63</accession>
<name>A0A016VS63_9BILA</name>
<dbReference type="AlphaFoldDB" id="A0A016VS63"/>
<keyword evidence="3" id="KW-1185">Reference proteome</keyword>
<comment type="caution">
    <text evidence="2">The sequence shown here is derived from an EMBL/GenBank/DDBJ whole genome shotgun (WGS) entry which is preliminary data.</text>
</comment>
<sequence length="71" mass="7946">MQLLVASILAVPVLAIANALFAACCRRSDIPEQCMPACDYDRYNSQLVAFSTDHSIHTRRLINQNFQGSIY</sequence>
<protein>
    <submittedName>
        <fullName evidence="2">Uncharacterized protein</fullName>
    </submittedName>
</protein>
<evidence type="ECO:0000313" key="2">
    <source>
        <dbReference type="EMBL" id="EYC30260.1"/>
    </source>
</evidence>
<organism evidence="2 3">
    <name type="scientific">Ancylostoma ceylanicum</name>
    <dbReference type="NCBI Taxonomy" id="53326"/>
    <lineage>
        <taxon>Eukaryota</taxon>
        <taxon>Metazoa</taxon>
        <taxon>Ecdysozoa</taxon>
        <taxon>Nematoda</taxon>
        <taxon>Chromadorea</taxon>
        <taxon>Rhabditida</taxon>
        <taxon>Rhabditina</taxon>
        <taxon>Rhabditomorpha</taxon>
        <taxon>Strongyloidea</taxon>
        <taxon>Ancylostomatidae</taxon>
        <taxon>Ancylostomatinae</taxon>
        <taxon>Ancylostoma</taxon>
    </lineage>
</organism>
<feature type="signal peptide" evidence="1">
    <location>
        <begin position="1"/>
        <end position="15"/>
    </location>
</feature>
<dbReference type="Proteomes" id="UP000024635">
    <property type="component" value="Unassembled WGS sequence"/>
</dbReference>
<dbReference type="EMBL" id="JARK01001341">
    <property type="protein sequence ID" value="EYC30260.1"/>
    <property type="molecule type" value="Genomic_DNA"/>
</dbReference>
<dbReference type="OrthoDB" id="5843172at2759"/>